<gene>
    <name evidence="1" type="ORF">ASZ90_012629</name>
</gene>
<protein>
    <submittedName>
        <fullName evidence="1">Uncharacterized protein</fullName>
    </submittedName>
</protein>
<evidence type="ECO:0000313" key="1">
    <source>
        <dbReference type="EMBL" id="KUG17704.1"/>
    </source>
</evidence>
<reference evidence="1" key="1">
    <citation type="journal article" date="2015" name="Proc. Natl. Acad. Sci. U.S.A.">
        <title>Networks of energetic and metabolic interactions define dynamics in microbial communities.</title>
        <authorList>
            <person name="Embree M."/>
            <person name="Liu J.K."/>
            <person name="Al-Bassam M.M."/>
            <person name="Zengler K."/>
        </authorList>
    </citation>
    <scope>NUCLEOTIDE SEQUENCE</scope>
</reference>
<name>A0A0W8FA07_9ZZZZ</name>
<dbReference type="AlphaFoldDB" id="A0A0W8FA07"/>
<comment type="caution">
    <text evidence="1">The sequence shown here is derived from an EMBL/GenBank/DDBJ whole genome shotgun (WGS) entry which is preliminary data.</text>
</comment>
<accession>A0A0W8FA07</accession>
<proteinExistence type="predicted"/>
<sequence>MEKMEKMEKIMEIITAKSVTGPDIRDFLHFVDMTTIPLSEIRL</sequence>
<organism evidence="1">
    <name type="scientific">hydrocarbon metagenome</name>
    <dbReference type="NCBI Taxonomy" id="938273"/>
    <lineage>
        <taxon>unclassified sequences</taxon>
        <taxon>metagenomes</taxon>
        <taxon>ecological metagenomes</taxon>
    </lineage>
</organism>
<dbReference type="EMBL" id="LNQE01001425">
    <property type="protein sequence ID" value="KUG17704.1"/>
    <property type="molecule type" value="Genomic_DNA"/>
</dbReference>